<name>A0A2B4S0X9_STYPI</name>
<gene>
    <name evidence="2" type="ORF">AWC38_SpisGene13235</name>
</gene>
<evidence type="ECO:0000256" key="1">
    <source>
        <dbReference type="SAM" id="MobiDB-lite"/>
    </source>
</evidence>
<accession>A0A2B4S0X9</accession>
<dbReference type="OrthoDB" id="6380619at2759"/>
<dbReference type="AlphaFoldDB" id="A0A2B4S0X9"/>
<proteinExistence type="predicted"/>
<dbReference type="EMBL" id="LSMT01000246">
    <property type="protein sequence ID" value="PFX22227.1"/>
    <property type="molecule type" value="Genomic_DNA"/>
</dbReference>
<keyword evidence="3" id="KW-1185">Reference proteome</keyword>
<comment type="caution">
    <text evidence="2">The sequence shown here is derived from an EMBL/GenBank/DDBJ whole genome shotgun (WGS) entry which is preliminary data.</text>
</comment>
<feature type="compositionally biased region" description="Low complexity" evidence="1">
    <location>
        <begin position="81"/>
        <end position="90"/>
    </location>
</feature>
<organism evidence="2 3">
    <name type="scientific">Stylophora pistillata</name>
    <name type="common">Smooth cauliflower coral</name>
    <dbReference type="NCBI Taxonomy" id="50429"/>
    <lineage>
        <taxon>Eukaryota</taxon>
        <taxon>Metazoa</taxon>
        <taxon>Cnidaria</taxon>
        <taxon>Anthozoa</taxon>
        <taxon>Hexacorallia</taxon>
        <taxon>Scleractinia</taxon>
        <taxon>Astrocoeniina</taxon>
        <taxon>Pocilloporidae</taxon>
        <taxon>Stylophora</taxon>
    </lineage>
</organism>
<dbReference type="Proteomes" id="UP000225706">
    <property type="component" value="Unassembled WGS sequence"/>
</dbReference>
<evidence type="ECO:0000313" key="3">
    <source>
        <dbReference type="Proteomes" id="UP000225706"/>
    </source>
</evidence>
<evidence type="ECO:0000313" key="2">
    <source>
        <dbReference type="EMBL" id="PFX22227.1"/>
    </source>
</evidence>
<sequence length="192" mass="21267">MSQYTIINLLQVQPYVLVVGGGNRYESKQDDSSLSWESKNHLTLLKRMINDKIAMMEEAIVRKDDDDEVDGSGSGSGSGETNGNEISESGCGEDDEDCGSTSSGEIPNRNVIGTGLYSWCAHSESSVNYKSNEQLESQITTVVSNEKNVENEAQRKDIETHTDLIESKDARFQSDQSVVALVKQYEMRIEEL</sequence>
<reference evidence="3" key="1">
    <citation type="journal article" date="2017" name="bioRxiv">
        <title>Comparative analysis of the genomes of Stylophora pistillata and Acropora digitifera provides evidence for extensive differences between species of corals.</title>
        <authorList>
            <person name="Voolstra C.R."/>
            <person name="Li Y."/>
            <person name="Liew Y.J."/>
            <person name="Baumgarten S."/>
            <person name="Zoccola D."/>
            <person name="Flot J.-F."/>
            <person name="Tambutte S."/>
            <person name="Allemand D."/>
            <person name="Aranda M."/>
        </authorList>
    </citation>
    <scope>NUCLEOTIDE SEQUENCE [LARGE SCALE GENOMIC DNA]</scope>
</reference>
<feature type="region of interest" description="Disordered" evidence="1">
    <location>
        <begin position="61"/>
        <end position="107"/>
    </location>
</feature>
<protein>
    <submittedName>
        <fullName evidence="2">Uncharacterized protein</fullName>
    </submittedName>
</protein>